<dbReference type="GO" id="GO:0004252">
    <property type="term" value="F:serine-type endopeptidase activity"/>
    <property type="evidence" value="ECO:0007669"/>
    <property type="project" value="InterPro"/>
</dbReference>
<comment type="subcellular location">
    <subcellularLocation>
        <location evidence="1">Secreted</location>
    </subcellularLocation>
</comment>
<dbReference type="InterPro" id="IPR043504">
    <property type="entry name" value="Peptidase_S1_PA_chymotrypsin"/>
</dbReference>
<dbReference type="PRINTS" id="PR00722">
    <property type="entry name" value="CHYMOTRYPSIN"/>
</dbReference>
<dbReference type="GO" id="GO:0006508">
    <property type="term" value="P:proteolysis"/>
    <property type="evidence" value="ECO:0007669"/>
    <property type="project" value="UniProtKB-KW"/>
</dbReference>
<feature type="signal peptide" evidence="8">
    <location>
        <begin position="1"/>
        <end position="26"/>
    </location>
</feature>
<dbReference type="Gene3D" id="2.40.10.10">
    <property type="entry name" value="Trypsin-like serine proteases"/>
    <property type="match status" value="1"/>
</dbReference>
<dbReference type="Proteomes" id="UP000054632">
    <property type="component" value="Unassembled WGS sequence"/>
</dbReference>
<dbReference type="PANTHER" id="PTHR24264:SF65">
    <property type="entry name" value="SRCR DOMAIN-CONTAINING PROTEIN"/>
    <property type="match status" value="1"/>
</dbReference>
<evidence type="ECO:0000259" key="9">
    <source>
        <dbReference type="PROSITE" id="PS50240"/>
    </source>
</evidence>
<dbReference type="SMART" id="SM00020">
    <property type="entry name" value="Tryp_SPc"/>
    <property type="match status" value="1"/>
</dbReference>
<evidence type="ECO:0000256" key="1">
    <source>
        <dbReference type="ARBA" id="ARBA00004613"/>
    </source>
</evidence>
<feature type="chain" id="PRO_5006876903" evidence="8">
    <location>
        <begin position="27"/>
        <end position="307"/>
    </location>
</feature>
<dbReference type="InterPro" id="IPR050127">
    <property type="entry name" value="Serine_Proteases_S1"/>
</dbReference>
<dbReference type="InterPro" id="IPR018114">
    <property type="entry name" value="TRYPSIN_HIS"/>
</dbReference>
<evidence type="ECO:0000256" key="5">
    <source>
        <dbReference type="ARBA" id="ARBA00022825"/>
    </source>
</evidence>
<dbReference type="SUPFAM" id="SSF50494">
    <property type="entry name" value="Trypsin-like serine proteases"/>
    <property type="match status" value="1"/>
</dbReference>
<dbReference type="PROSITE" id="PS00134">
    <property type="entry name" value="TRYPSIN_HIS"/>
    <property type="match status" value="1"/>
</dbReference>
<evidence type="ECO:0000256" key="6">
    <source>
        <dbReference type="ARBA" id="ARBA00023157"/>
    </source>
</evidence>
<feature type="domain" description="Peptidase S1" evidence="9">
    <location>
        <begin position="42"/>
        <end position="270"/>
    </location>
</feature>
<keyword evidence="2" id="KW-0964">Secreted</keyword>
<evidence type="ECO:0000256" key="4">
    <source>
        <dbReference type="ARBA" id="ARBA00022801"/>
    </source>
</evidence>
<keyword evidence="3 7" id="KW-0645">Protease</keyword>
<keyword evidence="8" id="KW-0732">Signal</keyword>
<dbReference type="AlphaFoldDB" id="A0A0V1DWE8"/>
<organism evidence="10 11">
    <name type="scientific">Trichinella pseudospiralis</name>
    <name type="common">Parasitic roundworm</name>
    <dbReference type="NCBI Taxonomy" id="6337"/>
    <lineage>
        <taxon>Eukaryota</taxon>
        <taxon>Metazoa</taxon>
        <taxon>Ecdysozoa</taxon>
        <taxon>Nematoda</taxon>
        <taxon>Enoplea</taxon>
        <taxon>Dorylaimia</taxon>
        <taxon>Trichinellida</taxon>
        <taxon>Trichinellidae</taxon>
        <taxon>Trichinella</taxon>
    </lineage>
</organism>
<dbReference type="GO" id="GO:0005615">
    <property type="term" value="C:extracellular space"/>
    <property type="evidence" value="ECO:0007669"/>
    <property type="project" value="TreeGrafter"/>
</dbReference>
<reference evidence="10 11" key="1">
    <citation type="submission" date="2015-01" db="EMBL/GenBank/DDBJ databases">
        <title>Evolution of Trichinella species and genotypes.</title>
        <authorList>
            <person name="Korhonen P.K."/>
            <person name="Edoardo P."/>
            <person name="Giuseppe L.R."/>
            <person name="Gasser R.B."/>
        </authorList>
    </citation>
    <scope>NUCLEOTIDE SEQUENCE [LARGE SCALE GENOMIC DNA]</scope>
    <source>
        <strain evidence="10">ISS13</strain>
    </source>
</reference>
<dbReference type="PANTHER" id="PTHR24264">
    <property type="entry name" value="TRYPSIN-RELATED"/>
    <property type="match status" value="1"/>
</dbReference>
<accession>A0A0V1DWE8</accession>
<keyword evidence="4 7" id="KW-0378">Hydrolase</keyword>
<evidence type="ECO:0000313" key="10">
    <source>
        <dbReference type="EMBL" id="KRY65780.1"/>
    </source>
</evidence>
<name>A0A0V1DWE8_TRIPS</name>
<gene>
    <name evidence="10" type="primary">TMPRSS2</name>
    <name evidence="10" type="ORF">T4A_13893</name>
</gene>
<dbReference type="EMBL" id="JYDR01000195">
    <property type="protein sequence ID" value="KRY65780.1"/>
    <property type="molecule type" value="Genomic_DNA"/>
</dbReference>
<dbReference type="InterPro" id="IPR001254">
    <property type="entry name" value="Trypsin_dom"/>
</dbReference>
<proteinExistence type="predicted"/>
<dbReference type="PROSITE" id="PS50240">
    <property type="entry name" value="TRYPSIN_DOM"/>
    <property type="match status" value="1"/>
</dbReference>
<keyword evidence="5 7" id="KW-0720">Serine protease</keyword>
<keyword evidence="6" id="KW-1015">Disulfide bond</keyword>
<keyword evidence="10" id="KW-0472">Membrane</keyword>
<dbReference type="FunFam" id="2.40.10.10:FF:000003">
    <property type="entry name" value="Transmembrane serine protease 3"/>
    <property type="match status" value="1"/>
</dbReference>
<evidence type="ECO:0000256" key="7">
    <source>
        <dbReference type="RuleBase" id="RU363034"/>
    </source>
</evidence>
<dbReference type="InterPro" id="IPR001314">
    <property type="entry name" value="Peptidase_S1A"/>
</dbReference>
<protein>
    <submittedName>
        <fullName evidence="10">Transmembrane protease serine 2</fullName>
    </submittedName>
</protein>
<sequence length="307" mass="33461">MSDRSITCILYVVVIFCFIASESVYACGVSEESTVAANSFRIVGGVDAPVGAWPWMVAVYYGNHFACGGSLVQPDIVVTAAHCIVNKYMSSAYSVLINSNKLGSGRRIKVKSVHPHPFFNKSIRPAYDIAVLQLLKPAVENSSKSLVCLPTSDVAPGQKCIVTGWGRTFEGGSPSKILQQIKVPILSNAECNAPSRYSGFVSPTMFCAGFDEGGRDSCQGDSGGPLVCEQDGIWELRGTVSWGIGCARPMRPGVYSRVYVFKKWISYIIKEKVYLSTCNREIGYDAIFFIFMPTVLLQALKINTQNL</sequence>
<dbReference type="InterPro" id="IPR009003">
    <property type="entry name" value="Peptidase_S1_PA"/>
</dbReference>
<dbReference type="InterPro" id="IPR033116">
    <property type="entry name" value="TRYPSIN_SER"/>
</dbReference>
<evidence type="ECO:0000256" key="8">
    <source>
        <dbReference type="SAM" id="SignalP"/>
    </source>
</evidence>
<evidence type="ECO:0000313" key="11">
    <source>
        <dbReference type="Proteomes" id="UP000054632"/>
    </source>
</evidence>
<comment type="caution">
    <text evidence="10">The sequence shown here is derived from an EMBL/GenBank/DDBJ whole genome shotgun (WGS) entry which is preliminary data.</text>
</comment>
<evidence type="ECO:0000256" key="3">
    <source>
        <dbReference type="ARBA" id="ARBA00022670"/>
    </source>
</evidence>
<dbReference type="CDD" id="cd00190">
    <property type="entry name" value="Tryp_SPc"/>
    <property type="match status" value="1"/>
</dbReference>
<evidence type="ECO:0000256" key="2">
    <source>
        <dbReference type="ARBA" id="ARBA00022525"/>
    </source>
</evidence>
<keyword evidence="10" id="KW-0812">Transmembrane</keyword>
<dbReference type="Pfam" id="PF00089">
    <property type="entry name" value="Trypsin"/>
    <property type="match status" value="1"/>
</dbReference>
<dbReference type="PROSITE" id="PS00135">
    <property type="entry name" value="TRYPSIN_SER"/>
    <property type="match status" value="1"/>
</dbReference>